<evidence type="ECO:0000313" key="1">
    <source>
        <dbReference type="EMBL" id="KAI0061247.1"/>
    </source>
</evidence>
<evidence type="ECO:0000313" key="2">
    <source>
        <dbReference type="Proteomes" id="UP000814140"/>
    </source>
</evidence>
<proteinExistence type="predicted"/>
<accession>A0ACB8SYI2</accession>
<keyword evidence="2" id="KW-1185">Reference proteome</keyword>
<reference evidence="1" key="1">
    <citation type="submission" date="2021-03" db="EMBL/GenBank/DDBJ databases">
        <authorList>
            <consortium name="DOE Joint Genome Institute"/>
            <person name="Ahrendt S."/>
            <person name="Looney B.P."/>
            <person name="Miyauchi S."/>
            <person name="Morin E."/>
            <person name="Drula E."/>
            <person name="Courty P.E."/>
            <person name="Chicoki N."/>
            <person name="Fauchery L."/>
            <person name="Kohler A."/>
            <person name="Kuo A."/>
            <person name="Labutti K."/>
            <person name="Pangilinan J."/>
            <person name="Lipzen A."/>
            <person name="Riley R."/>
            <person name="Andreopoulos W."/>
            <person name="He G."/>
            <person name="Johnson J."/>
            <person name="Barry K.W."/>
            <person name="Grigoriev I.V."/>
            <person name="Nagy L."/>
            <person name="Hibbett D."/>
            <person name="Henrissat B."/>
            <person name="Matheny P.B."/>
            <person name="Labbe J."/>
            <person name="Martin F."/>
        </authorList>
    </citation>
    <scope>NUCLEOTIDE SEQUENCE</scope>
    <source>
        <strain evidence="1">HHB10654</strain>
    </source>
</reference>
<dbReference type="Proteomes" id="UP000814140">
    <property type="component" value="Unassembled WGS sequence"/>
</dbReference>
<organism evidence="1 2">
    <name type="scientific">Artomyces pyxidatus</name>
    <dbReference type="NCBI Taxonomy" id="48021"/>
    <lineage>
        <taxon>Eukaryota</taxon>
        <taxon>Fungi</taxon>
        <taxon>Dikarya</taxon>
        <taxon>Basidiomycota</taxon>
        <taxon>Agaricomycotina</taxon>
        <taxon>Agaricomycetes</taxon>
        <taxon>Russulales</taxon>
        <taxon>Auriscalpiaceae</taxon>
        <taxon>Artomyces</taxon>
    </lineage>
</organism>
<dbReference type="EMBL" id="MU277213">
    <property type="protein sequence ID" value="KAI0061247.1"/>
    <property type="molecule type" value="Genomic_DNA"/>
</dbReference>
<name>A0ACB8SYI2_9AGAM</name>
<protein>
    <submittedName>
        <fullName evidence="1">Uncharacterized protein</fullName>
    </submittedName>
</protein>
<reference evidence="1" key="2">
    <citation type="journal article" date="2022" name="New Phytol.">
        <title>Evolutionary transition to the ectomycorrhizal habit in the genomes of a hyperdiverse lineage of mushroom-forming fungi.</title>
        <authorList>
            <person name="Looney B."/>
            <person name="Miyauchi S."/>
            <person name="Morin E."/>
            <person name="Drula E."/>
            <person name="Courty P.E."/>
            <person name="Kohler A."/>
            <person name="Kuo A."/>
            <person name="LaButti K."/>
            <person name="Pangilinan J."/>
            <person name="Lipzen A."/>
            <person name="Riley R."/>
            <person name="Andreopoulos W."/>
            <person name="He G."/>
            <person name="Johnson J."/>
            <person name="Nolan M."/>
            <person name="Tritt A."/>
            <person name="Barry K.W."/>
            <person name="Grigoriev I.V."/>
            <person name="Nagy L.G."/>
            <person name="Hibbett D."/>
            <person name="Henrissat B."/>
            <person name="Matheny P.B."/>
            <person name="Labbe J."/>
            <person name="Martin F.M."/>
        </authorList>
    </citation>
    <scope>NUCLEOTIDE SEQUENCE</scope>
    <source>
        <strain evidence="1">HHB10654</strain>
    </source>
</reference>
<gene>
    <name evidence="1" type="ORF">BV25DRAFT_770403</name>
</gene>
<comment type="caution">
    <text evidence="1">The sequence shown here is derived from an EMBL/GenBank/DDBJ whole genome shotgun (WGS) entry which is preliminary data.</text>
</comment>
<sequence length="107" mass="12309">MTHWRATPRMGLRHISQVSDRNKPSNFLLTAYVYFKAPFRMIRRADQVQHREAVLKWTISFGSTCEAACSLNSTLLSLQKLRFVISAVFSTAMICVHPEVSTVAWRH</sequence>